<dbReference type="GeneID" id="7195387"/>
<organism evidence="2 3">
    <name type="scientific">Phaeodactylum tricornutum (strain CCAP 1055/1)</name>
    <dbReference type="NCBI Taxonomy" id="556484"/>
    <lineage>
        <taxon>Eukaryota</taxon>
        <taxon>Sar</taxon>
        <taxon>Stramenopiles</taxon>
        <taxon>Ochrophyta</taxon>
        <taxon>Bacillariophyta</taxon>
        <taxon>Bacillariophyceae</taxon>
        <taxon>Bacillariophycidae</taxon>
        <taxon>Naviculales</taxon>
        <taxon>Phaeodactylaceae</taxon>
        <taxon>Phaeodactylum</taxon>
    </lineage>
</organism>
<dbReference type="InParanoid" id="B7G935"/>
<dbReference type="GO" id="GO:0005783">
    <property type="term" value="C:endoplasmic reticulum"/>
    <property type="evidence" value="ECO:0007669"/>
    <property type="project" value="TreeGrafter"/>
</dbReference>
<gene>
    <name evidence="2" type="ORF">PHATRDRAFT_54971</name>
</gene>
<dbReference type="FunCoup" id="B7G935">
    <property type="interactions" value="2"/>
</dbReference>
<dbReference type="PANTHER" id="PTHR31027:SF2">
    <property type="entry name" value="LEBERCILIN DOMAIN-CONTAINING PROTEIN"/>
    <property type="match status" value="1"/>
</dbReference>
<proteinExistence type="predicted"/>
<evidence type="ECO:0000313" key="2">
    <source>
        <dbReference type="EMBL" id="EEC44880.1"/>
    </source>
</evidence>
<feature type="region of interest" description="Disordered" evidence="1">
    <location>
        <begin position="380"/>
        <end position="410"/>
    </location>
</feature>
<dbReference type="KEGG" id="pti:PHATRDRAFT_54971"/>
<keyword evidence="2" id="KW-0449">Lipoprotein</keyword>
<dbReference type="STRING" id="556484.B7G935"/>
<feature type="compositionally biased region" description="Polar residues" evidence="1">
    <location>
        <begin position="400"/>
        <end position="410"/>
    </location>
</feature>
<reference evidence="2 3" key="1">
    <citation type="journal article" date="2008" name="Nature">
        <title>The Phaeodactylum genome reveals the evolutionary history of diatom genomes.</title>
        <authorList>
            <person name="Bowler C."/>
            <person name="Allen A.E."/>
            <person name="Badger J.H."/>
            <person name="Grimwood J."/>
            <person name="Jabbari K."/>
            <person name="Kuo A."/>
            <person name="Maheswari U."/>
            <person name="Martens C."/>
            <person name="Maumus F."/>
            <person name="Otillar R.P."/>
            <person name="Rayko E."/>
            <person name="Salamov A."/>
            <person name="Vandepoele K."/>
            <person name="Beszteri B."/>
            <person name="Gruber A."/>
            <person name="Heijde M."/>
            <person name="Katinka M."/>
            <person name="Mock T."/>
            <person name="Valentin K."/>
            <person name="Verret F."/>
            <person name="Berges J.A."/>
            <person name="Brownlee C."/>
            <person name="Cadoret J.P."/>
            <person name="Chiovitti A."/>
            <person name="Choi C.J."/>
            <person name="Coesel S."/>
            <person name="De Martino A."/>
            <person name="Detter J.C."/>
            <person name="Durkin C."/>
            <person name="Falciatore A."/>
            <person name="Fournet J."/>
            <person name="Haruta M."/>
            <person name="Huysman M.J."/>
            <person name="Jenkins B.D."/>
            <person name="Jiroutova K."/>
            <person name="Jorgensen R.E."/>
            <person name="Joubert Y."/>
            <person name="Kaplan A."/>
            <person name="Kroger N."/>
            <person name="Kroth P.G."/>
            <person name="La Roche J."/>
            <person name="Lindquist E."/>
            <person name="Lommer M."/>
            <person name="Martin-Jezequel V."/>
            <person name="Lopez P.J."/>
            <person name="Lucas S."/>
            <person name="Mangogna M."/>
            <person name="McGinnis K."/>
            <person name="Medlin L.K."/>
            <person name="Montsant A."/>
            <person name="Oudot-Le Secq M.P."/>
            <person name="Napoli C."/>
            <person name="Obornik M."/>
            <person name="Parker M.S."/>
            <person name="Petit J.L."/>
            <person name="Porcel B.M."/>
            <person name="Poulsen N."/>
            <person name="Robison M."/>
            <person name="Rychlewski L."/>
            <person name="Rynearson T.A."/>
            <person name="Schmutz J."/>
            <person name="Shapiro H."/>
            <person name="Siaut M."/>
            <person name="Stanley M."/>
            <person name="Sussman M.R."/>
            <person name="Taylor A.R."/>
            <person name="Vardi A."/>
            <person name="von Dassow P."/>
            <person name="Vyverman W."/>
            <person name="Willis A."/>
            <person name="Wyrwicz L.S."/>
            <person name="Rokhsar D.S."/>
            <person name="Weissenbach J."/>
            <person name="Armbrust E.V."/>
            <person name="Green B.R."/>
            <person name="Van de Peer Y."/>
            <person name="Grigoriev I.V."/>
        </authorList>
    </citation>
    <scope>NUCLEOTIDE SEQUENCE [LARGE SCALE GENOMIC DNA]</scope>
    <source>
        <strain evidence="2 3">CCAP 1055/1</strain>
    </source>
</reference>
<dbReference type="GO" id="GO:0008298">
    <property type="term" value="P:intracellular mRNA localization"/>
    <property type="evidence" value="ECO:0007669"/>
    <property type="project" value="TreeGrafter"/>
</dbReference>
<feature type="compositionally biased region" description="Basic residues" evidence="1">
    <location>
        <begin position="388"/>
        <end position="397"/>
    </location>
</feature>
<feature type="compositionally biased region" description="Basic and acidic residues" evidence="1">
    <location>
        <begin position="21"/>
        <end position="36"/>
    </location>
</feature>
<dbReference type="InterPro" id="IPR039604">
    <property type="entry name" value="Bfr1"/>
</dbReference>
<feature type="compositionally biased region" description="Basic and acidic residues" evidence="1">
    <location>
        <begin position="459"/>
        <end position="468"/>
    </location>
</feature>
<dbReference type="OMA" id="AHWKEDQ"/>
<feature type="compositionally biased region" description="Basic and acidic residues" evidence="1">
    <location>
        <begin position="45"/>
        <end position="58"/>
    </location>
</feature>
<dbReference type="Proteomes" id="UP000000759">
    <property type="component" value="Chromosome 20"/>
</dbReference>
<feature type="region of interest" description="Disordered" evidence="1">
    <location>
        <begin position="1"/>
        <end position="58"/>
    </location>
</feature>
<evidence type="ECO:0000313" key="3">
    <source>
        <dbReference type="Proteomes" id="UP000000759"/>
    </source>
</evidence>
<evidence type="ECO:0000256" key="1">
    <source>
        <dbReference type="SAM" id="MobiDB-lite"/>
    </source>
</evidence>
<feature type="region of interest" description="Disordered" evidence="1">
    <location>
        <begin position="442"/>
        <end position="496"/>
    </location>
</feature>
<feature type="compositionally biased region" description="Low complexity" evidence="1">
    <location>
        <begin position="1"/>
        <end position="15"/>
    </location>
</feature>
<dbReference type="PaxDb" id="2850-Phatr54971"/>
<keyword evidence="3" id="KW-1185">Reference proteome</keyword>
<dbReference type="OrthoDB" id="2195113at2759"/>
<dbReference type="HOGENOM" id="CLU_518271_0_0_1"/>
<dbReference type="GO" id="GO:1990904">
    <property type="term" value="C:ribonucleoprotein complex"/>
    <property type="evidence" value="ECO:0007669"/>
    <property type="project" value="TreeGrafter"/>
</dbReference>
<dbReference type="RefSeq" id="XP_002183698.1">
    <property type="nucleotide sequence ID" value="XM_002183662.1"/>
</dbReference>
<protein>
    <submittedName>
        <fullName evidence="2">Lipoprotein, type 6</fullName>
    </submittedName>
</protein>
<sequence>MSAVEETPVVTPEAPEGGEAVAKKKFERNKNEKPIEELYDLSKPIPKEERPDKEGHEKAVQELTDAVEALKEERRKIQERIDATFSDPQQKSEIQELRTEMQALKTQKGALIDQKKALRAQLDQAKSQTDKLIKDKKDTRSQVKFNSVEEIEAEIAKLMRQQETTSMSLNEEKKIIKEMDALRASKKHVAALKSKDGALDGVKEERKSIGQQITAKDKEIDEVSKDIDQVMTKIKALNETDSTKRDAVQGLIKERDEYKLKIGEKLKEKDALRDAYRLLNNKFYNFQRAIRAQKKIQYEEEKEARDAEKAAYLAKVEEEEAKKIPYEEEQALCEFLANFLERTYLSKPGDEAKTASENKDVVAVKDDPFAGLKPVSKKDADEEYFGKGKAKKKRTRATKNQDTSSGPFTLSVDTFEQFGLLSLNPPTSSEQVAKSVQELREKKEWYKQQPRGSVPTAAEIRKSNEKAVAKQRQSSEDGDAPQANKKAPQGAFSLSKDDFVPLGVGAAATSINSSWGQKPAASQEAS</sequence>
<reference evidence="3" key="2">
    <citation type="submission" date="2008-08" db="EMBL/GenBank/DDBJ databases">
        <authorList>
            <consortium name="Diatom Consortium"/>
            <person name="Grigoriev I."/>
            <person name="Grimwood J."/>
            <person name="Kuo A."/>
            <person name="Otillar R.P."/>
            <person name="Salamov A."/>
            <person name="Detter J.C."/>
            <person name="Lindquist E."/>
            <person name="Shapiro H."/>
            <person name="Lucas S."/>
            <person name="Glavina del Rio T."/>
            <person name="Pitluck S."/>
            <person name="Rokhsar D."/>
            <person name="Bowler C."/>
        </authorList>
    </citation>
    <scope>GENOME REANNOTATION</scope>
    <source>
        <strain evidence="3">CCAP 1055/1</strain>
    </source>
</reference>
<dbReference type="AlphaFoldDB" id="B7G935"/>
<accession>B7G935</accession>
<dbReference type="EMBL" id="CM000622">
    <property type="protein sequence ID" value="EEC44880.1"/>
    <property type="molecule type" value="Genomic_DNA"/>
</dbReference>
<name>B7G935_PHATC</name>
<dbReference type="GO" id="GO:0042175">
    <property type="term" value="C:nuclear outer membrane-endoplasmic reticulum membrane network"/>
    <property type="evidence" value="ECO:0007669"/>
    <property type="project" value="TreeGrafter"/>
</dbReference>
<dbReference type="PANTHER" id="PTHR31027">
    <property type="entry name" value="NUCLEAR SEGREGATION PROTEIN BFR1"/>
    <property type="match status" value="1"/>
</dbReference>
<dbReference type="GO" id="GO:0003729">
    <property type="term" value="F:mRNA binding"/>
    <property type="evidence" value="ECO:0007669"/>
    <property type="project" value="TreeGrafter"/>
</dbReference>
<dbReference type="eggNOG" id="ENOG502QRKP">
    <property type="taxonomic scope" value="Eukaryota"/>
</dbReference>